<dbReference type="EMBL" id="JADKYU010000420">
    <property type="protein sequence ID" value="MBF4984300.1"/>
    <property type="molecule type" value="Genomic_DNA"/>
</dbReference>
<name>A0ABS0A4K2_9FLAO</name>
<proteinExistence type="predicted"/>
<dbReference type="InterPro" id="IPR003770">
    <property type="entry name" value="MLTG-like"/>
</dbReference>
<protein>
    <submittedName>
        <fullName evidence="1">Endolytic transglycosylase MltG</fullName>
    </submittedName>
</protein>
<sequence length="149" mass="16856">MNKYKNVIVGVALVGLIAMSIFAYKVYSTFFSANTNFESQTYEVFIPSIADYNAAFMIVADAVEDRDAFHETAVRKGYNSNVKPGRYILKKGMSNNDIINTIRSQNQPVKVRFNNQERLEDLAGRLAQEVEPDSLSLLNAMRDVTFLKE</sequence>
<accession>A0ABS0A4K2</accession>
<reference evidence="1 2" key="1">
    <citation type="submission" date="2020-11" db="EMBL/GenBank/DDBJ databases">
        <title>P. mediterranea TC4 genome.</title>
        <authorList>
            <person name="Molmeret M."/>
        </authorList>
    </citation>
    <scope>NUCLEOTIDE SEQUENCE [LARGE SCALE GENOMIC DNA]</scope>
    <source>
        <strain evidence="1 2">TC4</strain>
    </source>
</reference>
<evidence type="ECO:0000313" key="2">
    <source>
        <dbReference type="Proteomes" id="UP001194729"/>
    </source>
</evidence>
<evidence type="ECO:0000313" key="1">
    <source>
        <dbReference type="EMBL" id="MBF4984300.1"/>
    </source>
</evidence>
<dbReference type="Proteomes" id="UP001194729">
    <property type="component" value="Unassembled WGS sequence"/>
</dbReference>
<dbReference type="Pfam" id="PF02618">
    <property type="entry name" value="YceG"/>
    <property type="match status" value="1"/>
</dbReference>
<comment type="caution">
    <text evidence="1">The sequence shown here is derived from an EMBL/GenBank/DDBJ whole genome shotgun (WGS) entry which is preliminary data.</text>
</comment>
<organism evidence="1 2">
    <name type="scientific">Nonlabens mediterrranea</name>
    <dbReference type="NCBI Taxonomy" id="1419947"/>
    <lineage>
        <taxon>Bacteria</taxon>
        <taxon>Pseudomonadati</taxon>
        <taxon>Bacteroidota</taxon>
        <taxon>Flavobacteriia</taxon>
        <taxon>Flavobacteriales</taxon>
        <taxon>Flavobacteriaceae</taxon>
        <taxon>Nonlabens</taxon>
    </lineage>
</organism>
<gene>
    <name evidence="1" type="ORF">FNJ87_08175</name>
</gene>
<feature type="non-terminal residue" evidence="1">
    <location>
        <position position="149"/>
    </location>
</feature>
<dbReference type="Gene3D" id="3.30.1490.480">
    <property type="entry name" value="Endolytic murein transglycosylase"/>
    <property type="match status" value="1"/>
</dbReference>
<keyword evidence="2" id="KW-1185">Reference proteome</keyword>